<protein>
    <recommendedName>
        <fullName evidence="5">DUF3558 domain-containing protein</fullName>
    </recommendedName>
</protein>
<organism evidence="3 4">
    <name type="scientific">Nocardioides silvaticus</name>
    <dbReference type="NCBI Taxonomy" id="2201891"/>
    <lineage>
        <taxon>Bacteria</taxon>
        <taxon>Bacillati</taxon>
        <taxon>Actinomycetota</taxon>
        <taxon>Actinomycetes</taxon>
        <taxon>Propionibacteriales</taxon>
        <taxon>Nocardioidaceae</taxon>
        <taxon>Nocardioides</taxon>
    </lineage>
</organism>
<accession>A0A316TDS8</accession>
<name>A0A316TDS8_9ACTN</name>
<feature type="signal peptide" evidence="2">
    <location>
        <begin position="1"/>
        <end position="21"/>
    </location>
</feature>
<comment type="caution">
    <text evidence="3">The sequence shown here is derived from an EMBL/GenBank/DDBJ whole genome shotgun (WGS) entry which is preliminary data.</text>
</comment>
<proteinExistence type="predicted"/>
<dbReference type="OrthoDB" id="3785156at2"/>
<evidence type="ECO:0000256" key="1">
    <source>
        <dbReference type="SAM" id="MobiDB-lite"/>
    </source>
</evidence>
<evidence type="ECO:0000313" key="4">
    <source>
        <dbReference type="Proteomes" id="UP000245507"/>
    </source>
</evidence>
<gene>
    <name evidence="3" type="ORF">DJ010_12390</name>
</gene>
<dbReference type="EMBL" id="QGDD01000005">
    <property type="protein sequence ID" value="PWN02527.1"/>
    <property type="molecule type" value="Genomic_DNA"/>
</dbReference>
<reference evidence="3 4" key="1">
    <citation type="submission" date="2018-05" db="EMBL/GenBank/DDBJ databases">
        <title>Nocardioides silvaticus genome.</title>
        <authorList>
            <person name="Li C."/>
            <person name="Wang G."/>
        </authorList>
    </citation>
    <scope>NUCLEOTIDE SEQUENCE [LARGE SCALE GENOMIC DNA]</scope>
    <source>
        <strain evidence="3 4">CCTCC AB 2018079</strain>
    </source>
</reference>
<feature type="chain" id="PRO_5039208032" description="DUF3558 domain-containing protein" evidence="2">
    <location>
        <begin position="22"/>
        <end position="221"/>
    </location>
</feature>
<keyword evidence="2" id="KW-0732">Signal</keyword>
<feature type="compositionally biased region" description="Low complexity" evidence="1">
    <location>
        <begin position="40"/>
        <end position="71"/>
    </location>
</feature>
<dbReference type="Proteomes" id="UP000245507">
    <property type="component" value="Unassembled WGS sequence"/>
</dbReference>
<keyword evidence="4" id="KW-1185">Reference proteome</keyword>
<dbReference type="AlphaFoldDB" id="A0A316TDS8"/>
<sequence length="221" mass="22282">MRPSSGQALVVLLLLAAPALASCGDSDNTTDDAAPPPSSSPSDPESGGSPSAPETSGTSESSGTTDATSGGTALPAACEVITAEEVGAAFAVSFGPGSPGGGGTSEGDLEWQSEDCSFEAEDLLEVELALTAPEDFTAGEFQCPKPTAIASTVTPVEGLPAPATQAWWDRDDAPPLEATLRVCTDAYNFEVQLEYEDGVDFQGDPQQQATALAGVVLANLG</sequence>
<evidence type="ECO:0000313" key="3">
    <source>
        <dbReference type="EMBL" id="PWN02527.1"/>
    </source>
</evidence>
<dbReference type="PROSITE" id="PS51257">
    <property type="entry name" value="PROKAR_LIPOPROTEIN"/>
    <property type="match status" value="1"/>
</dbReference>
<feature type="region of interest" description="Disordered" evidence="1">
    <location>
        <begin position="22"/>
        <end position="71"/>
    </location>
</feature>
<dbReference type="RefSeq" id="WP_109694148.1">
    <property type="nucleotide sequence ID" value="NZ_QGDD01000005.1"/>
</dbReference>
<evidence type="ECO:0000256" key="2">
    <source>
        <dbReference type="SAM" id="SignalP"/>
    </source>
</evidence>
<evidence type="ECO:0008006" key="5">
    <source>
        <dbReference type="Google" id="ProtNLM"/>
    </source>
</evidence>